<evidence type="ECO:0000313" key="7">
    <source>
        <dbReference type="Proteomes" id="UP001174691"/>
    </source>
</evidence>
<dbReference type="InterPro" id="IPR045863">
    <property type="entry name" value="CorA_TM1_TM2"/>
</dbReference>
<evidence type="ECO:0000256" key="2">
    <source>
        <dbReference type="ARBA" id="ARBA00022692"/>
    </source>
</evidence>
<keyword evidence="2 5" id="KW-0812">Transmembrane</keyword>
<gene>
    <name evidence="6" type="ORF">NKR19_g10274</name>
</gene>
<dbReference type="Proteomes" id="UP001174691">
    <property type="component" value="Unassembled WGS sequence"/>
</dbReference>
<dbReference type="AlphaFoldDB" id="A0AA38R1I9"/>
<proteinExistence type="predicted"/>
<reference evidence="6" key="1">
    <citation type="submission" date="2022-07" db="EMBL/GenBank/DDBJ databases">
        <title>Fungi with potential for degradation of polypropylene.</title>
        <authorList>
            <person name="Gostincar C."/>
        </authorList>
    </citation>
    <scope>NUCLEOTIDE SEQUENCE</scope>
    <source>
        <strain evidence="6">EXF-13287</strain>
    </source>
</reference>
<evidence type="ECO:0000256" key="4">
    <source>
        <dbReference type="ARBA" id="ARBA00023136"/>
    </source>
</evidence>
<evidence type="ECO:0000256" key="1">
    <source>
        <dbReference type="ARBA" id="ARBA00004141"/>
    </source>
</evidence>
<dbReference type="SUPFAM" id="SSF144083">
    <property type="entry name" value="Magnesium transport protein CorA, transmembrane region"/>
    <property type="match status" value="1"/>
</dbReference>
<comment type="caution">
    <text evidence="6">The sequence shown here is derived from an EMBL/GenBank/DDBJ whole genome shotgun (WGS) entry which is preliminary data.</text>
</comment>
<protein>
    <submittedName>
        <fullName evidence="6">Uncharacterized protein</fullName>
    </submittedName>
</protein>
<feature type="transmembrane region" description="Helical" evidence="5">
    <location>
        <begin position="312"/>
        <end position="333"/>
    </location>
</feature>
<evidence type="ECO:0000256" key="3">
    <source>
        <dbReference type="ARBA" id="ARBA00022989"/>
    </source>
</evidence>
<evidence type="ECO:0000313" key="6">
    <source>
        <dbReference type="EMBL" id="KAJ9129625.1"/>
    </source>
</evidence>
<dbReference type="GO" id="GO:0016020">
    <property type="term" value="C:membrane"/>
    <property type="evidence" value="ECO:0007669"/>
    <property type="project" value="UniProtKB-SubCell"/>
</dbReference>
<accession>A0AA38R1I9</accession>
<feature type="transmembrane region" description="Helical" evidence="5">
    <location>
        <begin position="282"/>
        <end position="300"/>
    </location>
</feature>
<sequence>MYTTLRPQCSIHHEYDESLMHLKAIVLLVRAPTNSRAVVCVMRIQVSNLSCVAFVCCPRQEDLDDVRRSCAANEALLTANPLGLLSIIYDLRARSWETWITRLWLEVNQIENHTRSAPPEWLMKGPGLAIIQQLSMDPTVTSLEPSLWLKDLGLTPLDEISDTDKLLPRLYTTDTEISHGTNVMSFALRYAAFCLDALSAVDAARQSVGLPPQPPGARAMVEDRIRFTQSRCRALQDRFAEIKERHRSQINASFSLIAHRESKISLDVARLVAIDSRTMKTIGVLTLVFLPATLVTSLWQADIFHLDKEVSWKVYTLTTVAVTAFVFLCWWVYMRFSRKALHRFERAYVPSDKCLV</sequence>
<comment type="subcellular location">
    <subcellularLocation>
        <location evidence="1">Membrane</location>
        <topology evidence="1">Multi-pass membrane protein</topology>
    </subcellularLocation>
</comment>
<name>A0AA38R1I9_9PEZI</name>
<evidence type="ECO:0000256" key="5">
    <source>
        <dbReference type="SAM" id="Phobius"/>
    </source>
</evidence>
<dbReference type="Gene3D" id="1.20.58.340">
    <property type="entry name" value="Magnesium transport protein CorA, transmembrane region"/>
    <property type="match status" value="1"/>
</dbReference>
<keyword evidence="4 5" id="KW-0472">Membrane</keyword>
<keyword evidence="7" id="KW-1185">Reference proteome</keyword>
<dbReference type="EMBL" id="JANBVN010000319">
    <property type="protein sequence ID" value="KAJ9129625.1"/>
    <property type="molecule type" value="Genomic_DNA"/>
</dbReference>
<organism evidence="6 7">
    <name type="scientific">Coniochaeta hoffmannii</name>
    <dbReference type="NCBI Taxonomy" id="91930"/>
    <lineage>
        <taxon>Eukaryota</taxon>
        <taxon>Fungi</taxon>
        <taxon>Dikarya</taxon>
        <taxon>Ascomycota</taxon>
        <taxon>Pezizomycotina</taxon>
        <taxon>Sordariomycetes</taxon>
        <taxon>Sordariomycetidae</taxon>
        <taxon>Coniochaetales</taxon>
        <taxon>Coniochaetaceae</taxon>
        <taxon>Coniochaeta</taxon>
    </lineage>
</organism>
<keyword evidence="3 5" id="KW-1133">Transmembrane helix</keyword>